<evidence type="ECO:0000313" key="2">
    <source>
        <dbReference type="EMBL" id="QDS91635.1"/>
    </source>
</evidence>
<evidence type="ECO:0000256" key="1">
    <source>
        <dbReference type="SAM" id="MobiDB-lite"/>
    </source>
</evidence>
<feature type="compositionally biased region" description="Low complexity" evidence="1">
    <location>
        <begin position="311"/>
        <end position="322"/>
    </location>
</feature>
<accession>A0A517M9S3</accession>
<keyword evidence="3" id="KW-1185">Reference proteome</keyword>
<evidence type="ECO:0008006" key="4">
    <source>
        <dbReference type="Google" id="ProtNLM"/>
    </source>
</evidence>
<evidence type="ECO:0000313" key="3">
    <source>
        <dbReference type="Proteomes" id="UP000320672"/>
    </source>
</evidence>
<dbReference type="KEGG" id="rml:FF011L_03660"/>
<feature type="region of interest" description="Disordered" evidence="1">
    <location>
        <begin position="298"/>
        <end position="322"/>
    </location>
</feature>
<proteinExistence type="predicted"/>
<dbReference type="AlphaFoldDB" id="A0A517M9S3"/>
<reference evidence="2 3" key="1">
    <citation type="submission" date="2019-02" db="EMBL/GenBank/DDBJ databases">
        <title>Deep-cultivation of Planctomycetes and their phenomic and genomic characterization uncovers novel biology.</title>
        <authorList>
            <person name="Wiegand S."/>
            <person name="Jogler M."/>
            <person name="Boedeker C."/>
            <person name="Pinto D."/>
            <person name="Vollmers J."/>
            <person name="Rivas-Marin E."/>
            <person name="Kohn T."/>
            <person name="Peeters S.H."/>
            <person name="Heuer A."/>
            <person name="Rast P."/>
            <person name="Oberbeckmann S."/>
            <person name="Bunk B."/>
            <person name="Jeske O."/>
            <person name="Meyerdierks A."/>
            <person name="Storesund J.E."/>
            <person name="Kallscheuer N."/>
            <person name="Luecker S."/>
            <person name="Lage O.M."/>
            <person name="Pohl T."/>
            <person name="Merkel B.J."/>
            <person name="Hornburger P."/>
            <person name="Mueller R.-W."/>
            <person name="Bruemmer F."/>
            <person name="Labrenz M."/>
            <person name="Spormann A.M."/>
            <person name="Op den Camp H."/>
            <person name="Overmann J."/>
            <person name="Amann R."/>
            <person name="Jetten M.S.M."/>
            <person name="Mascher T."/>
            <person name="Medema M.H."/>
            <person name="Devos D.P."/>
            <person name="Kaster A.-K."/>
            <person name="Ovreas L."/>
            <person name="Rohde M."/>
            <person name="Galperin M.Y."/>
            <person name="Jogler C."/>
        </authorList>
    </citation>
    <scope>NUCLEOTIDE SEQUENCE [LARGE SCALE GENOMIC DNA]</scope>
    <source>
        <strain evidence="2 3">FF011L</strain>
    </source>
</reference>
<dbReference type="Proteomes" id="UP000320672">
    <property type="component" value="Chromosome"/>
</dbReference>
<dbReference type="SUPFAM" id="SSF53448">
    <property type="entry name" value="Nucleotide-diphospho-sugar transferases"/>
    <property type="match status" value="1"/>
</dbReference>
<name>A0A517M9S3_9BACT</name>
<gene>
    <name evidence="2" type="ORF">FF011L_03660</name>
</gene>
<sequence>MFSPTPVLSVVVPHLGDDASFETSLVSVLENRPRRCEVIVCHDGSYTDPFELGDEVQFVVCPQKDLPTQVLTAAHQAKGRIMHVLANGLQATEGWTEGPVDCFSDETVASVSPAIQHADQKALVALGWKQGSSSICSPVASGKKSATRHDRASVDGAYLNASFWRTDVLQSLERLPTLRQTKIAAAVWTSAAQAVGLRCHSEATSVVLADRSAASRLVTVSSTTARHLQSVAAVIEGKSALRSGMFSWLANIHRVGNWGTAWGRTSAAWSDGSFQQRLRAELPEAFTAVRSAVADGNRPATLPLNRAQPTAPASSAPLRRAA</sequence>
<organism evidence="2 3">
    <name type="scientific">Roseimaritima multifibrata</name>
    <dbReference type="NCBI Taxonomy" id="1930274"/>
    <lineage>
        <taxon>Bacteria</taxon>
        <taxon>Pseudomonadati</taxon>
        <taxon>Planctomycetota</taxon>
        <taxon>Planctomycetia</taxon>
        <taxon>Pirellulales</taxon>
        <taxon>Pirellulaceae</taxon>
        <taxon>Roseimaritima</taxon>
    </lineage>
</organism>
<dbReference type="EMBL" id="CP036262">
    <property type="protein sequence ID" value="QDS91635.1"/>
    <property type="molecule type" value="Genomic_DNA"/>
</dbReference>
<protein>
    <recommendedName>
        <fullName evidence="4">Glycosyl transferase family 2</fullName>
    </recommendedName>
</protein>
<dbReference type="InterPro" id="IPR029044">
    <property type="entry name" value="Nucleotide-diphossugar_trans"/>
</dbReference>